<evidence type="ECO:0000313" key="3">
    <source>
        <dbReference type="Proteomes" id="UP001266305"/>
    </source>
</evidence>
<feature type="region of interest" description="Disordered" evidence="1">
    <location>
        <begin position="1"/>
        <end position="42"/>
    </location>
</feature>
<protein>
    <submittedName>
        <fullName evidence="2">Uncharacterized protein</fullName>
    </submittedName>
</protein>
<comment type="caution">
    <text evidence="2">The sequence shown here is derived from an EMBL/GenBank/DDBJ whole genome shotgun (WGS) entry which is preliminary data.</text>
</comment>
<evidence type="ECO:0000313" key="2">
    <source>
        <dbReference type="EMBL" id="KAK2117531.1"/>
    </source>
</evidence>
<accession>A0ABQ9W816</accession>
<sequence length="61" mass="6640">MEFVYKAPTLPVSGNGSDRGGWTFGERSPPSLPYSEENPEHVCKVSTAETVQTKSRGQPSQ</sequence>
<name>A0ABQ9W816_SAGOE</name>
<keyword evidence="3" id="KW-1185">Reference proteome</keyword>
<reference evidence="2 3" key="1">
    <citation type="submission" date="2023-05" db="EMBL/GenBank/DDBJ databases">
        <title>B98-5 Cell Line De Novo Hybrid Assembly: An Optical Mapping Approach.</title>
        <authorList>
            <person name="Kananen K."/>
            <person name="Auerbach J.A."/>
            <person name="Kautto E."/>
            <person name="Blachly J.S."/>
        </authorList>
    </citation>
    <scope>NUCLEOTIDE SEQUENCE [LARGE SCALE GENOMIC DNA]</scope>
    <source>
        <strain evidence="2">B95-8</strain>
        <tissue evidence="2">Cell line</tissue>
    </source>
</reference>
<organism evidence="2 3">
    <name type="scientific">Saguinus oedipus</name>
    <name type="common">Cotton-top tamarin</name>
    <name type="synonym">Oedipomidas oedipus</name>
    <dbReference type="NCBI Taxonomy" id="9490"/>
    <lineage>
        <taxon>Eukaryota</taxon>
        <taxon>Metazoa</taxon>
        <taxon>Chordata</taxon>
        <taxon>Craniata</taxon>
        <taxon>Vertebrata</taxon>
        <taxon>Euteleostomi</taxon>
        <taxon>Mammalia</taxon>
        <taxon>Eutheria</taxon>
        <taxon>Euarchontoglires</taxon>
        <taxon>Primates</taxon>
        <taxon>Haplorrhini</taxon>
        <taxon>Platyrrhini</taxon>
        <taxon>Cebidae</taxon>
        <taxon>Callitrichinae</taxon>
        <taxon>Saguinus</taxon>
    </lineage>
</organism>
<gene>
    <name evidence="2" type="ORF">P7K49_004417</name>
</gene>
<proteinExistence type="predicted"/>
<dbReference type="Proteomes" id="UP001266305">
    <property type="component" value="Unassembled WGS sequence"/>
</dbReference>
<evidence type="ECO:0000256" key="1">
    <source>
        <dbReference type="SAM" id="MobiDB-lite"/>
    </source>
</evidence>
<dbReference type="EMBL" id="JASSZA010000002">
    <property type="protein sequence ID" value="KAK2117531.1"/>
    <property type="molecule type" value="Genomic_DNA"/>
</dbReference>